<evidence type="ECO:0000259" key="8">
    <source>
        <dbReference type="PROSITE" id="PS50048"/>
    </source>
</evidence>
<reference evidence="9 10" key="1">
    <citation type="submission" date="2015-01" db="EMBL/GenBank/DDBJ databases">
        <title>The Genome Sequence of Exophiala spinifera CBS89968.</title>
        <authorList>
            <consortium name="The Broad Institute Genomics Platform"/>
            <person name="Cuomo C."/>
            <person name="de Hoog S."/>
            <person name="Gorbushina A."/>
            <person name="Stielow B."/>
            <person name="Teixiera M."/>
            <person name="Abouelleil A."/>
            <person name="Chapman S.B."/>
            <person name="Priest M."/>
            <person name="Young S.K."/>
            <person name="Wortman J."/>
            <person name="Nusbaum C."/>
            <person name="Birren B."/>
        </authorList>
    </citation>
    <scope>NUCLEOTIDE SEQUENCE [LARGE SCALE GENOMIC DNA]</scope>
    <source>
        <strain evidence="9 10">CBS 89968</strain>
    </source>
</reference>
<dbReference type="RefSeq" id="XP_016234806.1">
    <property type="nucleotide sequence ID" value="XM_016381704.1"/>
</dbReference>
<dbReference type="HOGENOM" id="CLU_026304_1_0_1"/>
<comment type="subcellular location">
    <subcellularLocation>
        <location evidence="1">Nucleus</location>
    </subcellularLocation>
</comment>
<keyword evidence="2" id="KW-0479">Metal-binding</keyword>
<dbReference type="SUPFAM" id="SSF57701">
    <property type="entry name" value="Zn2/Cys6 DNA-binding domain"/>
    <property type="match status" value="1"/>
</dbReference>
<feature type="compositionally biased region" description="Basic and acidic residues" evidence="7">
    <location>
        <begin position="268"/>
        <end position="279"/>
    </location>
</feature>
<dbReference type="InterPro" id="IPR001138">
    <property type="entry name" value="Zn2Cys6_DnaBD"/>
</dbReference>
<dbReference type="PROSITE" id="PS00463">
    <property type="entry name" value="ZN2_CY6_FUNGAL_1"/>
    <property type="match status" value="1"/>
</dbReference>
<keyword evidence="5" id="KW-0804">Transcription</keyword>
<feature type="region of interest" description="Disordered" evidence="7">
    <location>
        <begin position="49"/>
        <end position="71"/>
    </location>
</feature>
<evidence type="ECO:0000256" key="1">
    <source>
        <dbReference type="ARBA" id="ARBA00004123"/>
    </source>
</evidence>
<dbReference type="AlphaFoldDB" id="A0A0D2B7E9"/>
<evidence type="ECO:0000256" key="2">
    <source>
        <dbReference type="ARBA" id="ARBA00022723"/>
    </source>
</evidence>
<dbReference type="GO" id="GO:0006351">
    <property type="term" value="P:DNA-templated transcription"/>
    <property type="evidence" value="ECO:0007669"/>
    <property type="project" value="InterPro"/>
</dbReference>
<dbReference type="GO" id="GO:0008270">
    <property type="term" value="F:zinc ion binding"/>
    <property type="evidence" value="ECO:0007669"/>
    <property type="project" value="InterPro"/>
</dbReference>
<dbReference type="GO" id="GO:0003677">
    <property type="term" value="F:DNA binding"/>
    <property type="evidence" value="ECO:0007669"/>
    <property type="project" value="UniProtKB-KW"/>
</dbReference>
<dbReference type="EMBL" id="KN847496">
    <property type="protein sequence ID" value="KIW14590.1"/>
    <property type="molecule type" value="Genomic_DNA"/>
</dbReference>
<dbReference type="PROSITE" id="PS50048">
    <property type="entry name" value="ZN2_CY6_FUNGAL_2"/>
    <property type="match status" value="1"/>
</dbReference>
<dbReference type="InterPro" id="IPR050815">
    <property type="entry name" value="TF_fung"/>
</dbReference>
<dbReference type="SMART" id="SM00066">
    <property type="entry name" value="GAL4"/>
    <property type="match status" value="1"/>
</dbReference>
<feature type="compositionally biased region" description="Polar residues" evidence="7">
    <location>
        <begin position="50"/>
        <end position="61"/>
    </location>
</feature>
<proteinExistence type="predicted"/>
<dbReference type="InterPro" id="IPR036864">
    <property type="entry name" value="Zn2-C6_fun-type_DNA-bd_sf"/>
</dbReference>
<dbReference type="Pfam" id="PF04082">
    <property type="entry name" value="Fungal_trans"/>
    <property type="match status" value="1"/>
</dbReference>
<name>A0A0D2B7E9_9EURO</name>
<evidence type="ECO:0000256" key="7">
    <source>
        <dbReference type="SAM" id="MobiDB-lite"/>
    </source>
</evidence>
<dbReference type="CDD" id="cd12148">
    <property type="entry name" value="fungal_TF_MHR"/>
    <property type="match status" value="1"/>
</dbReference>
<dbReference type="Gene3D" id="4.10.240.10">
    <property type="entry name" value="Zn(2)-C6 fungal-type DNA-binding domain"/>
    <property type="match status" value="1"/>
</dbReference>
<evidence type="ECO:0000256" key="5">
    <source>
        <dbReference type="ARBA" id="ARBA00023163"/>
    </source>
</evidence>
<keyword evidence="10" id="KW-1185">Reference proteome</keyword>
<protein>
    <recommendedName>
        <fullName evidence="8">Zn(2)-C6 fungal-type domain-containing protein</fullName>
    </recommendedName>
</protein>
<evidence type="ECO:0000256" key="3">
    <source>
        <dbReference type="ARBA" id="ARBA00023015"/>
    </source>
</evidence>
<dbReference type="PANTHER" id="PTHR47338:SF16">
    <property type="entry name" value="TRANSCRIPTION FACTOR, PUTATIVE (AFU_ORTHOLOGUE AFUA_2G09360)-RELATED"/>
    <property type="match status" value="1"/>
</dbReference>
<sequence>MRPSTACLACRNRRRKCELAGPEPPCAWCKERGLPCSLAEDVKLYHPKGQLSQPSLDSSLARSVGPHRDQTTTDAVQLPSAALCIELVELYFKYIHDLFHSLFHRPSVLEDVADGSMPEVLLFAIISLSARFSNDALFSDIDPRVRGRPYGAKAQSLLNLRDVSLTTVQACVLLGAFYVTEGEPATEAVYYSIASRNALLLDLPHNADRLSPLDQEINRRVWWSLCMIDVWSSNGLRLPRNLPPNNSDDVPYPIEETIFLRMRRRGRGRDDDDGHDDPRGSSPPSTLIGGRNCSSSLLTQMVKLNAILVQISLLNQSAAAAAAASPRFQHNIILNQQDTVDELSNALDKWYEDLPPELRDTQANLDHYAALGLGPMFVAVYLGYYHYGVLLFYQYLHADSHDDEHPSAYYRYALRCKEYAIGLCEILYRAYSTPGCDVYYTMVGHVLVIASTTQLHILLFDSDESQIRAARRRLEKNFSILTRLQAYWPSLDVCYGRFGDFHRACLKYKETSFQMDKWMLRFLFDFAKPIGERNPAGALAELVPWSTRDLGFGGNLQDASPESLF</sequence>
<dbReference type="InterPro" id="IPR007219">
    <property type="entry name" value="XnlR_reg_dom"/>
</dbReference>
<keyword evidence="3" id="KW-0805">Transcription regulation</keyword>
<dbReference type="VEuPathDB" id="FungiDB:PV08_07374"/>
<dbReference type="CDD" id="cd00067">
    <property type="entry name" value="GAL4"/>
    <property type="match status" value="1"/>
</dbReference>
<evidence type="ECO:0000313" key="9">
    <source>
        <dbReference type="EMBL" id="KIW14590.1"/>
    </source>
</evidence>
<dbReference type="Proteomes" id="UP000053328">
    <property type="component" value="Unassembled WGS sequence"/>
</dbReference>
<dbReference type="GO" id="GO:0000981">
    <property type="term" value="F:DNA-binding transcription factor activity, RNA polymerase II-specific"/>
    <property type="evidence" value="ECO:0007669"/>
    <property type="project" value="InterPro"/>
</dbReference>
<feature type="region of interest" description="Disordered" evidence="7">
    <location>
        <begin position="263"/>
        <end position="290"/>
    </location>
</feature>
<keyword evidence="6" id="KW-0539">Nucleus</keyword>
<feature type="domain" description="Zn(2)-C6 fungal-type" evidence="8">
    <location>
        <begin position="6"/>
        <end position="38"/>
    </location>
</feature>
<accession>A0A0D2B7E9</accession>
<dbReference type="PANTHER" id="PTHR47338">
    <property type="entry name" value="ZN(II)2CYS6 TRANSCRIPTION FACTOR (EUROFUNG)-RELATED"/>
    <property type="match status" value="1"/>
</dbReference>
<dbReference type="GO" id="GO:0005634">
    <property type="term" value="C:nucleus"/>
    <property type="evidence" value="ECO:0007669"/>
    <property type="project" value="UniProtKB-SubCell"/>
</dbReference>
<dbReference type="OrthoDB" id="1924787at2759"/>
<keyword evidence="4" id="KW-0238">DNA-binding</keyword>
<organism evidence="9 10">
    <name type="scientific">Exophiala spinifera</name>
    <dbReference type="NCBI Taxonomy" id="91928"/>
    <lineage>
        <taxon>Eukaryota</taxon>
        <taxon>Fungi</taxon>
        <taxon>Dikarya</taxon>
        <taxon>Ascomycota</taxon>
        <taxon>Pezizomycotina</taxon>
        <taxon>Eurotiomycetes</taxon>
        <taxon>Chaetothyriomycetidae</taxon>
        <taxon>Chaetothyriales</taxon>
        <taxon>Herpotrichiellaceae</taxon>
        <taxon>Exophiala</taxon>
    </lineage>
</organism>
<evidence type="ECO:0000313" key="10">
    <source>
        <dbReference type="Proteomes" id="UP000053328"/>
    </source>
</evidence>
<evidence type="ECO:0000256" key="6">
    <source>
        <dbReference type="ARBA" id="ARBA00023242"/>
    </source>
</evidence>
<dbReference type="GeneID" id="27334457"/>
<dbReference type="Pfam" id="PF00172">
    <property type="entry name" value="Zn_clus"/>
    <property type="match status" value="1"/>
</dbReference>
<gene>
    <name evidence="9" type="ORF">PV08_07374</name>
</gene>
<evidence type="ECO:0000256" key="4">
    <source>
        <dbReference type="ARBA" id="ARBA00023125"/>
    </source>
</evidence>